<proteinExistence type="predicted"/>
<organism evidence="1 2">
    <name type="scientific">Listeria booriae</name>
    <dbReference type="NCBI Taxonomy" id="1552123"/>
    <lineage>
        <taxon>Bacteria</taxon>
        <taxon>Bacillati</taxon>
        <taxon>Bacillota</taxon>
        <taxon>Bacilli</taxon>
        <taxon>Bacillales</taxon>
        <taxon>Listeriaceae</taxon>
        <taxon>Listeria</taxon>
    </lineage>
</organism>
<gene>
    <name evidence="1" type="ORF">HCB35_04670</name>
</gene>
<comment type="caution">
    <text evidence="1">The sequence shown here is derived from an EMBL/GenBank/DDBJ whole genome shotgun (WGS) entry which is preliminary data.</text>
</comment>
<dbReference type="AlphaFoldDB" id="A0A841W5S2"/>
<dbReference type="EMBL" id="JAARZA010000002">
    <property type="protein sequence ID" value="MBC2239758.1"/>
    <property type="molecule type" value="Genomic_DNA"/>
</dbReference>
<evidence type="ECO:0000313" key="1">
    <source>
        <dbReference type="EMBL" id="MBC2239758.1"/>
    </source>
</evidence>
<dbReference type="Proteomes" id="UP000553016">
    <property type="component" value="Unassembled WGS sequence"/>
</dbReference>
<accession>A0A841W5S2</accession>
<reference evidence="1 2" key="1">
    <citation type="submission" date="2020-03" db="EMBL/GenBank/DDBJ databases">
        <title>Soil Listeria distribution.</title>
        <authorList>
            <person name="Liao J."/>
            <person name="Wiedmann M."/>
        </authorList>
    </citation>
    <scope>NUCLEOTIDE SEQUENCE [LARGE SCALE GENOMIC DNA]</scope>
    <source>
        <strain evidence="1 2">FSL L7-0149</strain>
    </source>
</reference>
<name>A0A841W5S2_9LIST</name>
<dbReference type="RefSeq" id="WP_185358250.1">
    <property type="nucleotide sequence ID" value="NZ_JAARON010000007.1"/>
</dbReference>
<protein>
    <submittedName>
        <fullName evidence="1">Uncharacterized protein</fullName>
    </submittedName>
</protein>
<evidence type="ECO:0000313" key="2">
    <source>
        <dbReference type="Proteomes" id="UP000553016"/>
    </source>
</evidence>
<sequence length="122" mass="14272">MIQNLKEYLKDEFPDLKFLGYIKQPFDSMVVLKSVPAHQSKQITKQSRVNENIGFLFYDKNKVQCENNYKTLRDFFLNANPRDLAIPNEKIINTTIGSGGEVGFDEDQRLIYELTVQFEKEM</sequence>